<sequence>MTLNMIFQEFEILKHHESNIRYQPKVAQKHERISNSNNKQPISVRKDILASQLSKQLHQQGSAINAIHV</sequence>
<evidence type="ECO:0000313" key="2">
    <source>
        <dbReference type="Proteomes" id="UP000708208"/>
    </source>
</evidence>
<evidence type="ECO:0000313" key="1">
    <source>
        <dbReference type="EMBL" id="CAG7787032.1"/>
    </source>
</evidence>
<gene>
    <name evidence="1" type="ORF">AFUS01_LOCUS25561</name>
</gene>
<name>A0A8J2PA61_9HEXA</name>
<accession>A0A8J2PA61</accession>
<feature type="non-terminal residue" evidence="1">
    <location>
        <position position="69"/>
    </location>
</feature>
<dbReference type="EMBL" id="CAJVCH010330346">
    <property type="protein sequence ID" value="CAG7787032.1"/>
    <property type="molecule type" value="Genomic_DNA"/>
</dbReference>
<proteinExistence type="predicted"/>
<comment type="caution">
    <text evidence="1">The sequence shown here is derived from an EMBL/GenBank/DDBJ whole genome shotgun (WGS) entry which is preliminary data.</text>
</comment>
<feature type="non-terminal residue" evidence="1">
    <location>
        <position position="1"/>
    </location>
</feature>
<keyword evidence="2" id="KW-1185">Reference proteome</keyword>
<protein>
    <submittedName>
        <fullName evidence="1">Uncharacterized protein</fullName>
    </submittedName>
</protein>
<reference evidence="1" key="1">
    <citation type="submission" date="2021-06" db="EMBL/GenBank/DDBJ databases">
        <authorList>
            <person name="Hodson N. C."/>
            <person name="Mongue J. A."/>
            <person name="Jaron S. K."/>
        </authorList>
    </citation>
    <scope>NUCLEOTIDE SEQUENCE</scope>
</reference>
<dbReference type="AlphaFoldDB" id="A0A8J2PA61"/>
<organism evidence="1 2">
    <name type="scientific">Allacma fusca</name>
    <dbReference type="NCBI Taxonomy" id="39272"/>
    <lineage>
        <taxon>Eukaryota</taxon>
        <taxon>Metazoa</taxon>
        <taxon>Ecdysozoa</taxon>
        <taxon>Arthropoda</taxon>
        <taxon>Hexapoda</taxon>
        <taxon>Collembola</taxon>
        <taxon>Symphypleona</taxon>
        <taxon>Sminthuridae</taxon>
        <taxon>Allacma</taxon>
    </lineage>
</organism>
<dbReference type="Proteomes" id="UP000708208">
    <property type="component" value="Unassembled WGS sequence"/>
</dbReference>